<keyword evidence="2" id="KW-1185">Reference proteome</keyword>
<dbReference type="Proteomes" id="UP000315295">
    <property type="component" value="Unassembled WGS sequence"/>
</dbReference>
<evidence type="ECO:0000313" key="1">
    <source>
        <dbReference type="EMBL" id="TQE01730.1"/>
    </source>
</evidence>
<dbReference type="EMBL" id="VIEB01000189">
    <property type="protein sequence ID" value="TQE01730.1"/>
    <property type="molecule type" value="Genomic_DNA"/>
</dbReference>
<dbReference type="AlphaFoldDB" id="A0A540MTN6"/>
<organism evidence="1 2">
    <name type="scientific">Malus baccata</name>
    <name type="common">Siberian crab apple</name>
    <name type="synonym">Pyrus baccata</name>
    <dbReference type="NCBI Taxonomy" id="106549"/>
    <lineage>
        <taxon>Eukaryota</taxon>
        <taxon>Viridiplantae</taxon>
        <taxon>Streptophyta</taxon>
        <taxon>Embryophyta</taxon>
        <taxon>Tracheophyta</taxon>
        <taxon>Spermatophyta</taxon>
        <taxon>Magnoliopsida</taxon>
        <taxon>eudicotyledons</taxon>
        <taxon>Gunneridae</taxon>
        <taxon>Pentapetalae</taxon>
        <taxon>rosids</taxon>
        <taxon>fabids</taxon>
        <taxon>Rosales</taxon>
        <taxon>Rosaceae</taxon>
        <taxon>Amygdaloideae</taxon>
        <taxon>Maleae</taxon>
        <taxon>Malus</taxon>
    </lineage>
</organism>
<evidence type="ECO:0000313" key="2">
    <source>
        <dbReference type="Proteomes" id="UP000315295"/>
    </source>
</evidence>
<gene>
    <name evidence="1" type="ORF">C1H46_012674</name>
</gene>
<comment type="caution">
    <text evidence="1">The sequence shown here is derived from an EMBL/GenBank/DDBJ whole genome shotgun (WGS) entry which is preliminary data.</text>
</comment>
<reference evidence="1 2" key="1">
    <citation type="journal article" date="2019" name="G3 (Bethesda)">
        <title>Sequencing of a Wild Apple (Malus baccata) Genome Unravels the Differences Between Cultivated and Wild Apple Species Regarding Disease Resistance and Cold Tolerance.</title>
        <authorList>
            <person name="Chen X."/>
        </authorList>
    </citation>
    <scope>NUCLEOTIDE SEQUENCE [LARGE SCALE GENOMIC DNA]</scope>
    <source>
        <strain evidence="2">cv. Shandingzi</strain>
        <tissue evidence="1">Leaves</tissue>
    </source>
</reference>
<accession>A0A540MTN6</accession>
<proteinExistence type="predicted"/>
<protein>
    <submittedName>
        <fullName evidence="1">Uncharacterized protein</fullName>
    </submittedName>
</protein>
<name>A0A540MTN6_MALBA</name>
<sequence>MKMPRKLAKKPRSWSSIICDIKTEKLESLAEEFSVPQYHVKYLLNRFPTHTCQMTE</sequence>